<accession>A0A520RY07</accession>
<protein>
    <recommendedName>
        <fullName evidence="1">YcgL domain-containing protein</fullName>
    </recommendedName>
</protein>
<dbReference type="PANTHER" id="PTHR38109:SF1">
    <property type="entry name" value="PROTEIN YCGL"/>
    <property type="match status" value="1"/>
</dbReference>
<evidence type="ECO:0000313" key="2">
    <source>
        <dbReference type="EMBL" id="RZO75098.1"/>
    </source>
</evidence>
<dbReference type="SUPFAM" id="SSF160191">
    <property type="entry name" value="YcgL-like"/>
    <property type="match status" value="1"/>
</dbReference>
<reference evidence="2 3" key="1">
    <citation type="submission" date="2019-02" db="EMBL/GenBank/DDBJ databases">
        <title>Prokaryotic population dynamics and viral predation in marine succession experiment using metagenomics: the confinement effect.</title>
        <authorList>
            <person name="Haro-Moreno J.M."/>
            <person name="Rodriguez-Valera F."/>
            <person name="Lopez-Perez M."/>
        </authorList>
    </citation>
    <scope>NUCLEOTIDE SEQUENCE [LARGE SCALE GENOMIC DNA]</scope>
    <source>
        <strain evidence="2">MED-G157</strain>
    </source>
</reference>
<dbReference type="InterPro" id="IPR027354">
    <property type="entry name" value="YcgL_dom"/>
</dbReference>
<dbReference type="Proteomes" id="UP000316199">
    <property type="component" value="Unassembled WGS sequence"/>
</dbReference>
<name>A0A520RY07_9GAMM</name>
<dbReference type="EMBL" id="SHAG01000048">
    <property type="protein sequence ID" value="RZO75098.1"/>
    <property type="molecule type" value="Genomic_DNA"/>
</dbReference>
<dbReference type="PANTHER" id="PTHR38109">
    <property type="entry name" value="PROTEIN YCGL"/>
    <property type="match status" value="1"/>
</dbReference>
<dbReference type="PROSITE" id="PS51648">
    <property type="entry name" value="YCGL"/>
    <property type="match status" value="1"/>
</dbReference>
<dbReference type="InterPro" id="IPR038068">
    <property type="entry name" value="YcgL-like_sf"/>
</dbReference>
<feature type="domain" description="YcgL" evidence="1">
    <location>
        <begin position="3"/>
        <end position="81"/>
    </location>
</feature>
<dbReference type="Pfam" id="PF05166">
    <property type="entry name" value="YcgL"/>
    <property type="match status" value="1"/>
</dbReference>
<evidence type="ECO:0000313" key="3">
    <source>
        <dbReference type="Proteomes" id="UP000316199"/>
    </source>
</evidence>
<proteinExistence type="predicted"/>
<sequence>MRVRVSVYKTSSHKNLFLYVSEAEGLSRVPQSLLCRFVDRLLVLNFELKVGNFLAKEDPEVVLRNIHQMGYHLQLPPVTKI</sequence>
<dbReference type="Gene3D" id="3.10.510.20">
    <property type="entry name" value="YcgL domain"/>
    <property type="match status" value="1"/>
</dbReference>
<organism evidence="2 3">
    <name type="scientific">OM182 bacterium</name>
    <dbReference type="NCBI Taxonomy" id="2510334"/>
    <lineage>
        <taxon>Bacteria</taxon>
        <taxon>Pseudomonadati</taxon>
        <taxon>Pseudomonadota</taxon>
        <taxon>Gammaproteobacteria</taxon>
        <taxon>OMG group</taxon>
        <taxon>OM182 clade</taxon>
    </lineage>
</organism>
<dbReference type="AlphaFoldDB" id="A0A520RY07"/>
<comment type="caution">
    <text evidence="2">The sequence shown here is derived from an EMBL/GenBank/DDBJ whole genome shotgun (WGS) entry which is preliminary data.</text>
</comment>
<gene>
    <name evidence="2" type="ORF">EVA68_07770</name>
</gene>
<evidence type="ECO:0000259" key="1">
    <source>
        <dbReference type="PROSITE" id="PS51648"/>
    </source>
</evidence>